<dbReference type="InterPro" id="IPR002252">
    <property type="entry name" value="Glyco_hydro_36"/>
</dbReference>
<feature type="active site" description="Proton donor" evidence="6">
    <location>
        <position position="536"/>
    </location>
</feature>
<dbReference type="RefSeq" id="WP_199720227.1">
    <property type="nucleotide sequence ID" value="NZ_RJKN01000006.1"/>
</dbReference>
<feature type="domain" description="Glycosyl hydrolase family 36 N-terminal" evidence="8">
    <location>
        <begin position="42"/>
        <end position="280"/>
    </location>
</feature>
<sequence>MTAALPRPDDDPAAPDVPSRLVHRRADGVSLVLLLDADGGRLPRVVHWGADLGDLAPGDLAGLLAAVAPTPDEHPTDVARVPCLVPEHADGWVGRPGVEGSRDGRDWSPVLRVRATAEEVADDGTYRLVTTAADPVAGLALELELELAPSGLLRTRATLADEAPEGETPFRVDALRLVVPVPATADELLDFTGRHTLERVPQRQPFTAGLHAREVRSGRTGLDGVHVLAAGRTGFANRTGDVWGVHLGWSGNAETYAERHPTGVRVLGAGELLVGGEVRLGPGRTYTSPWLHAVHGRGLDGLAGRFHAWLRARPQHPRRPRPVTLNTWEAVYFAHDLRRLTALADAAAEVGAERFVLDDGWFGSRRDDTSGLGDWTVSADAWPQGLGPLVDHVRGLGLEFGLWVEPEMVNLDSDLARAHPEWLLRAGGRTGAPARNQHVLDLAQPGAFEHVRSHLDALLRTYDIAYLKWDHNRLLVDAGSGPLGTPGVHAQTEAAYRLLDVLKEAHPGLEVESCASGGGRVDLGVLARTDRVWASDCNDALDRQAIQRWTQLLLPPELVGAHVGPPRSHTTGRTHDLSFRAGTALFGHLGAEWDIASASAEERAELARWVALHRELRPLLHGGVVVNADVPDPALAVHGVVAPDGSDALFALVALGRPVTVTPGRVALPGLAPERRYAVRLQAPGDDPGTRWTPPWCAEGVTTTGAALGTVGLQVPPLEPEHLVLVRVTAVG</sequence>
<dbReference type="GO" id="GO:0004557">
    <property type="term" value="F:alpha-galactosidase activity"/>
    <property type="evidence" value="ECO:0007669"/>
    <property type="project" value="UniProtKB-UniRule"/>
</dbReference>
<reference evidence="9 10" key="1">
    <citation type="journal article" date="2015" name="Stand. Genomic Sci.">
        <title>Genomic Encyclopedia of Bacterial and Archaeal Type Strains, Phase III: the genomes of soil and plant-associated and newly described type strains.</title>
        <authorList>
            <person name="Whitman W.B."/>
            <person name="Woyke T."/>
            <person name="Klenk H.P."/>
            <person name="Zhou Y."/>
            <person name="Lilburn T.G."/>
            <person name="Beck B.J."/>
            <person name="De Vos P."/>
            <person name="Vandamme P."/>
            <person name="Eisen J.A."/>
            <person name="Garrity G."/>
            <person name="Hugenholtz P."/>
            <person name="Kyrpides N.C."/>
        </authorList>
    </citation>
    <scope>NUCLEOTIDE SEQUENCE [LARGE SCALE GENOMIC DNA]</scope>
    <source>
        <strain evidence="9 10">CECT 7306</strain>
    </source>
</reference>
<dbReference type="SUPFAM" id="SSF51445">
    <property type="entry name" value="(Trans)glycosidases"/>
    <property type="match status" value="1"/>
</dbReference>
<dbReference type="InterPro" id="IPR031705">
    <property type="entry name" value="Glyco_hydro_36_C"/>
</dbReference>
<dbReference type="Pfam" id="PF16875">
    <property type="entry name" value="Glyco_hydro_36N"/>
    <property type="match status" value="1"/>
</dbReference>
<proteinExistence type="inferred from homology"/>
<evidence type="ECO:0000313" key="9">
    <source>
        <dbReference type="EMBL" id="ROP34755.1"/>
    </source>
</evidence>
<dbReference type="Gene3D" id="2.70.98.60">
    <property type="entry name" value="alpha-galactosidase from lactobacil brevis"/>
    <property type="match status" value="1"/>
</dbReference>
<dbReference type="Proteomes" id="UP000276232">
    <property type="component" value="Unassembled WGS sequence"/>
</dbReference>
<dbReference type="PRINTS" id="PR00743">
    <property type="entry name" value="GLHYDRLASE36"/>
</dbReference>
<dbReference type="InterPro" id="IPR013785">
    <property type="entry name" value="Aldolase_TIM"/>
</dbReference>
<comment type="similarity">
    <text evidence="5">Belongs to the glycosyl hydrolase.</text>
</comment>
<dbReference type="Gene3D" id="3.20.20.70">
    <property type="entry name" value="Aldolase class I"/>
    <property type="match status" value="1"/>
</dbReference>
<dbReference type="Pfam" id="PF16874">
    <property type="entry name" value="Glyco_hydro_36C"/>
    <property type="match status" value="1"/>
</dbReference>
<evidence type="ECO:0000313" key="10">
    <source>
        <dbReference type="Proteomes" id="UP000276232"/>
    </source>
</evidence>
<keyword evidence="10" id="KW-1185">Reference proteome</keyword>
<feature type="active site" description="Nucleophile" evidence="6">
    <location>
        <position position="470"/>
    </location>
</feature>
<dbReference type="InterPro" id="IPR050985">
    <property type="entry name" value="Alpha-glycosidase_related"/>
</dbReference>
<dbReference type="InterPro" id="IPR017853">
    <property type="entry name" value="GH"/>
</dbReference>
<evidence type="ECO:0000256" key="3">
    <source>
        <dbReference type="ARBA" id="ARBA00022801"/>
    </source>
</evidence>
<evidence type="ECO:0000256" key="2">
    <source>
        <dbReference type="ARBA" id="ARBA00012755"/>
    </source>
</evidence>
<evidence type="ECO:0000256" key="4">
    <source>
        <dbReference type="ARBA" id="ARBA00023295"/>
    </source>
</evidence>
<evidence type="ECO:0000259" key="7">
    <source>
        <dbReference type="Pfam" id="PF16874"/>
    </source>
</evidence>
<comment type="caution">
    <text evidence="9">The sequence shown here is derived from an EMBL/GenBank/DDBJ whole genome shotgun (WGS) entry which is preliminary data.</text>
</comment>
<dbReference type="InterPro" id="IPR013780">
    <property type="entry name" value="Glyco_hydro_b"/>
</dbReference>
<evidence type="ECO:0000256" key="5">
    <source>
        <dbReference type="PIRNR" id="PIRNR005536"/>
    </source>
</evidence>
<protein>
    <recommendedName>
        <fullName evidence="2 5">Alpha-galactosidase</fullName>
        <ecNumber evidence="2 5">3.2.1.22</ecNumber>
    </recommendedName>
</protein>
<organism evidence="9 10">
    <name type="scientific">Pseudokineococcus lusitanus</name>
    <dbReference type="NCBI Taxonomy" id="763993"/>
    <lineage>
        <taxon>Bacteria</taxon>
        <taxon>Bacillati</taxon>
        <taxon>Actinomycetota</taxon>
        <taxon>Actinomycetes</taxon>
        <taxon>Kineosporiales</taxon>
        <taxon>Kineosporiaceae</taxon>
        <taxon>Pseudokineococcus</taxon>
    </lineage>
</organism>
<evidence type="ECO:0000256" key="6">
    <source>
        <dbReference type="PIRSR" id="PIRSR005536-1"/>
    </source>
</evidence>
<keyword evidence="3 5" id="KW-0378">Hydrolase</keyword>
<dbReference type="InterPro" id="IPR038417">
    <property type="entry name" value="Alpga-gal_N_sf"/>
</dbReference>
<dbReference type="CDD" id="cd14791">
    <property type="entry name" value="GH36"/>
    <property type="match status" value="1"/>
</dbReference>
<dbReference type="PIRSF" id="PIRSF005536">
    <property type="entry name" value="Agal"/>
    <property type="match status" value="1"/>
</dbReference>
<dbReference type="PANTHER" id="PTHR43053:SF3">
    <property type="entry name" value="ALPHA-GALACTOSIDASE C-RELATED"/>
    <property type="match status" value="1"/>
</dbReference>
<dbReference type="FunFam" id="3.20.20.70:FF:000118">
    <property type="entry name" value="Alpha-galactosidase"/>
    <property type="match status" value="1"/>
</dbReference>
<dbReference type="PANTHER" id="PTHR43053">
    <property type="entry name" value="GLYCOSIDASE FAMILY 31"/>
    <property type="match status" value="1"/>
</dbReference>
<dbReference type="InParanoid" id="A0A3N1GWX8"/>
<dbReference type="GO" id="GO:0016052">
    <property type="term" value="P:carbohydrate catabolic process"/>
    <property type="evidence" value="ECO:0007669"/>
    <property type="project" value="InterPro"/>
</dbReference>
<keyword evidence="4 5" id="KW-0326">Glycosidase</keyword>
<dbReference type="Pfam" id="PF02065">
    <property type="entry name" value="Melibiase"/>
    <property type="match status" value="1"/>
</dbReference>
<dbReference type="InterPro" id="IPR031704">
    <property type="entry name" value="Glyco_hydro_36_N"/>
</dbReference>
<name>A0A3N1GWX8_9ACTN</name>
<accession>A0A3N1GWX8</accession>
<gene>
    <name evidence="9" type="ORF">EDC03_2577</name>
</gene>
<dbReference type="EMBL" id="RJKN01000006">
    <property type="protein sequence ID" value="ROP34755.1"/>
    <property type="molecule type" value="Genomic_DNA"/>
</dbReference>
<dbReference type="Gene3D" id="2.60.40.1180">
    <property type="entry name" value="Golgi alpha-mannosidase II"/>
    <property type="match status" value="1"/>
</dbReference>
<feature type="domain" description="Glycosyl hydrolase family 36 C-terminal" evidence="7">
    <location>
        <begin position="638"/>
        <end position="717"/>
    </location>
</feature>
<dbReference type="AlphaFoldDB" id="A0A3N1GWX8"/>
<evidence type="ECO:0000259" key="8">
    <source>
        <dbReference type="Pfam" id="PF16875"/>
    </source>
</evidence>
<dbReference type="EC" id="3.2.1.22" evidence="2 5"/>
<evidence type="ECO:0000256" key="1">
    <source>
        <dbReference type="ARBA" id="ARBA00001255"/>
    </source>
</evidence>
<comment type="catalytic activity">
    <reaction evidence="1 5">
        <text>Hydrolysis of terminal, non-reducing alpha-D-galactose residues in alpha-D-galactosides, including galactose oligosaccharides, galactomannans and galactolipids.</text>
        <dbReference type="EC" id="3.2.1.22"/>
    </reaction>
</comment>